<dbReference type="RefSeq" id="WP_353682997.1">
    <property type="nucleotide sequence ID" value="NZ_PFNG01000079.1"/>
</dbReference>
<evidence type="ECO:0000313" key="2">
    <source>
        <dbReference type="EMBL" id="PIZ40811.1"/>
    </source>
</evidence>
<feature type="compositionally biased region" description="Low complexity" evidence="1">
    <location>
        <begin position="458"/>
        <end position="472"/>
    </location>
</feature>
<feature type="region of interest" description="Disordered" evidence="1">
    <location>
        <begin position="456"/>
        <end position="475"/>
    </location>
</feature>
<dbReference type="Pfam" id="PF17957">
    <property type="entry name" value="Big_7"/>
    <property type="match status" value="2"/>
</dbReference>
<accession>A0A2M7T978</accession>
<organism evidence="2 3">
    <name type="scientific">Candidatus Aquicultor secundus</name>
    <dbReference type="NCBI Taxonomy" id="1973895"/>
    <lineage>
        <taxon>Bacteria</taxon>
        <taxon>Bacillati</taxon>
        <taxon>Actinomycetota</taxon>
        <taxon>Candidatus Aquicultoria</taxon>
        <taxon>Candidatus Aquicultorales</taxon>
        <taxon>Candidatus Aquicultoraceae</taxon>
        <taxon>Candidatus Aquicultor</taxon>
    </lineage>
</organism>
<dbReference type="GO" id="GO:0005975">
    <property type="term" value="P:carbohydrate metabolic process"/>
    <property type="evidence" value="ECO:0007669"/>
    <property type="project" value="UniProtKB-ARBA"/>
</dbReference>
<dbReference type="InterPro" id="IPR013783">
    <property type="entry name" value="Ig-like_fold"/>
</dbReference>
<comment type="caution">
    <text evidence="2">The sequence shown here is derived from an EMBL/GenBank/DDBJ whole genome shotgun (WGS) entry which is preliminary data.</text>
</comment>
<evidence type="ECO:0000256" key="1">
    <source>
        <dbReference type="SAM" id="MobiDB-lite"/>
    </source>
</evidence>
<name>A0A2M7T978_9ACTN</name>
<dbReference type="Proteomes" id="UP000230956">
    <property type="component" value="Unassembled WGS sequence"/>
</dbReference>
<proteinExistence type="predicted"/>
<feature type="non-terminal residue" evidence="2">
    <location>
        <position position="1265"/>
    </location>
</feature>
<reference evidence="3" key="1">
    <citation type="submission" date="2017-09" db="EMBL/GenBank/DDBJ databases">
        <title>Depth-based differentiation of microbial function through sediment-hosted aquifers and enrichment of novel symbionts in the deep terrestrial subsurface.</title>
        <authorList>
            <person name="Probst A.J."/>
            <person name="Ladd B."/>
            <person name="Jarett J.K."/>
            <person name="Geller-Mcgrath D.E."/>
            <person name="Sieber C.M.K."/>
            <person name="Emerson J.B."/>
            <person name="Anantharaman K."/>
            <person name="Thomas B.C."/>
            <person name="Malmstrom R."/>
            <person name="Stieglmeier M."/>
            <person name="Klingl A."/>
            <person name="Woyke T."/>
            <person name="Ryan C.M."/>
            <person name="Banfield J.F."/>
        </authorList>
    </citation>
    <scope>NUCLEOTIDE SEQUENCE [LARGE SCALE GENOMIC DNA]</scope>
</reference>
<dbReference type="InterPro" id="IPR015943">
    <property type="entry name" value="WD40/YVTN_repeat-like_dom_sf"/>
</dbReference>
<dbReference type="SUPFAM" id="SSF110296">
    <property type="entry name" value="Oligoxyloglucan reducing end-specific cellobiohydrolase"/>
    <property type="match status" value="1"/>
</dbReference>
<dbReference type="Gene3D" id="3.30.1920.20">
    <property type="match status" value="1"/>
</dbReference>
<evidence type="ECO:0000313" key="3">
    <source>
        <dbReference type="Proteomes" id="UP000230956"/>
    </source>
</evidence>
<protein>
    <submittedName>
        <fullName evidence="2">Uncharacterized protein</fullName>
    </submittedName>
</protein>
<dbReference type="Gene3D" id="2.60.40.10">
    <property type="entry name" value="Immunoglobulins"/>
    <property type="match status" value="4"/>
</dbReference>
<gene>
    <name evidence="2" type="ORF">COY37_03245</name>
</gene>
<dbReference type="AlphaFoldDB" id="A0A2M7T978"/>
<dbReference type="EMBL" id="PFNG01000079">
    <property type="protein sequence ID" value="PIZ40811.1"/>
    <property type="molecule type" value="Genomic_DNA"/>
</dbReference>
<dbReference type="Gene3D" id="2.130.10.10">
    <property type="entry name" value="YVTN repeat-like/Quinoprotein amine dehydrogenase"/>
    <property type="match status" value="2"/>
</dbReference>
<sequence length="1265" mass="133497">MITSKGKGNKRLHIGNRFLIVLILTIVGLALALPSFAFADDVWQNIGPANEEVKSLHISPNYAHDYTLFAGTTTKGVYRTTNKGHDWVQVNTGLTSLNIRSVAVSENFATDNTVFAATGAGVFKSTNKGDSWVAANTGLTTTDVHPLAVSPAYATDHTVFVGTASSGIFKSTDGGGTWSPANTGLANTDVRTIAMSPNFGVDRTMFAGTYGGGVFKSTDGGTTWQAANNCLTSALITDIALSLDFPTDHVVLVGTYGGGVFQSTTAGSYWIEANVGIPSTDRYVLAVAISPGYTRSKDGTCFAGTTNGVYKSTTQGAQWSQINNGLMHKLIPSIDPTPCYCLDKTVYAGSGGGGVYSCIFSASGPAPTTGMSISNPAYPDGDNSWFKTAPTITLASSAPGTTYYQWDSSSGAWTTYTSAFTALEGHHTLYYYSVDTTGNAEAYKSNSFDVDTILPTNPSVTSPSHTTGSTSPDNTIDISFSGATDGGSGINGYSVEWSQSPTTVPDTTVDMTGTAVTLTSSQLADGSWYFHLSTKDIAGNQTSAVHLGPFIIDAAAPTTTWSSVPPYTSGWFNTIPSITLARSEPGTTYYQWDSTSTAGWQTYSNSITASEGQHTLYFYSKDTAGNTEAVNAQTFKVDTLSPTAFTLASPANNSSTNNITNPTFAWNASSDSGSGMAKYQLYIDGAMKQETSATSLAYTLTSPLTAGTHTWYVKALDMGGNSTTSTATFTLNVGDALAPNTTLSSSPSYSGGWVKTSPGITLTRDESGTTYYQWDSTSTAGWQTYSNSITASEGQHTLYYYSKDLSNNAEPVKSQPYSVDSSAPSAFNLSAPADNSSTNNAATPTFTWAASSDSGSGMAKYQLYIHSSLTQIDIPASQTSYTLSSPLEAGTHTWYVIAVDGAGNATTSTATNTLNVADVVPPVTSMSTNPSYTSGWFKTSPSITLTRNEPGTTYYQWDSTSTTGWQTYTGSITAQEGQHTLYYYSADTFNNTEANKSQTFKVDLTPPSAFDISSPTDGSSTDNKSLPTFTWVASSDSGSGVAKYQLYIDNTVKQSNISPSQTSYTLTSSLAAGTHTWYIQAMDAAGNVTNSTSTFSLNVQDIIAPVTTISTNPSYTNGSNGWFKTAPVVTLTRNEVGTTSYQLDLSGLVTYTGSFAIPEGQHTLTYSSVDTSNNTETNKTQSFKIDAVAPSAFDISSPADGSSTDNASLPTFTWAASSDSGSGMAKYQFYVDGVLSRDSISPSSTSYTVSTPLTPGSHTWYIQAV</sequence>